<evidence type="ECO:0000313" key="4">
    <source>
        <dbReference type="Proteomes" id="UP000571817"/>
    </source>
</evidence>
<dbReference type="PANTHER" id="PTHR30627:SF24">
    <property type="entry name" value="PENICILLIN-BINDING PROTEIN 4B"/>
    <property type="match status" value="1"/>
</dbReference>
<accession>A0A853DN20</accession>
<dbReference type="GO" id="GO:0008658">
    <property type="term" value="F:penicillin binding"/>
    <property type="evidence" value="ECO:0007669"/>
    <property type="project" value="InterPro"/>
</dbReference>
<gene>
    <name evidence="3" type="ORF">HNR15_003337</name>
</gene>
<sequence length="483" mass="50385">MNAPIRRLGLVVAAMFCALLIATTTIQFFQAKALNDRPGNRRTLLSSYARQRGSILVGGNAVAVSKPSNDEYKWLRTYPQGTTYAAATGYYSFLYGSSAVESRYGSLLSGTSDQLFYRRFTDIVTGQKPQGANVDLTLDAKVQKAAKSALGSKVGAVVALDPKTGAILAMVTSPTYDPNELSGHDLTTVQKNWTSLIKNTSRPLLNRATSELYPPGSTFKLIVSAAALSSGKYTPQTSVPGPASLRLPQTNTTLPNDFSGACGPGGRTTLIHALEISCNTAFASVGLSLGQDAVAAQAQRFGFGQQLNIPMSVAASRFPTGLDPAQLAQSSIGQYDVQSTPLQMAMVSAGIANGGRVMTPYLVKDVRDDNLDVISSTDPKLFSTAVSSQVASELKTMMLAVVDSGTGTRAQIPGVQVAGKTGTAQHGQGLPAHAWFTAFAPADNPKIAVAVLVENGGKYGAEAGGGSVAAPIAKQVIEAGIGR</sequence>
<dbReference type="AlphaFoldDB" id="A0A853DN20"/>
<keyword evidence="3" id="KW-0808">Transferase</keyword>
<dbReference type="Proteomes" id="UP000571817">
    <property type="component" value="Unassembled WGS sequence"/>
</dbReference>
<dbReference type="InterPro" id="IPR054120">
    <property type="entry name" value="PBPA_dimer"/>
</dbReference>
<dbReference type="GO" id="GO:0071972">
    <property type="term" value="F:peptidoglycan L,D-transpeptidase activity"/>
    <property type="evidence" value="ECO:0007669"/>
    <property type="project" value="TreeGrafter"/>
</dbReference>
<dbReference type="Pfam" id="PF00905">
    <property type="entry name" value="Transpeptidase"/>
    <property type="match status" value="1"/>
</dbReference>
<evidence type="ECO:0000313" key="3">
    <source>
        <dbReference type="EMBL" id="NYJ76374.1"/>
    </source>
</evidence>
<dbReference type="Pfam" id="PF21922">
    <property type="entry name" value="PBP_dimer_2"/>
    <property type="match status" value="1"/>
</dbReference>
<dbReference type="PANTHER" id="PTHR30627">
    <property type="entry name" value="PEPTIDOGLYCAN D,D-TRANSPEPTIDASE"/>
    <property type="match status" value="1"/>
</dbReference>
<dbReference type="InterPro" id="IPR012338">
    <property type="entry name" value="Beta-lactam/transpept-like"/>
</dbReference>
<dbReference type="EC" id="2.4.1.129" evidence="3"/>
<evidence type="ECO:0000259" key="1">
    <source>
        <dbReference type="Pfam" id="PF00905"/>
    </source>
</evidence>
<reference evidence="3 4" key="1">
    <citation type="submission" date="2020-07" db="EMBL/GenBank/DDBJ databases">
        <title>Sequencing the genomes of 1000 actinobacteria strains.</title>
        <authorList>
            <person name="Klenk H.-P."/>
        </authorList>
    </citation>
    <scope>NUCLEOTIDE SEQUENCE [LARGE SCALE GENOMIC DNA]</scope>
    <source>
        <strain evidence="3 4">DSM 29531</strain>
    </source>
</reference>
<evidence type="ECO:0000259" key="2">
    <source>
        <dbReference type="Pfam" id="PF21922"/>
    </source>
</evidence>
<keyword evidence="3" id="KW-0328">Glycosyltransferase</keyword>
<dbReference type="GO" id="GO:0005886">
    <property type="term" value="C:plasma membrane"/>
    <property type="evidence" value="ECO:0007669"/>
    <property type="project" value="TreeGrafter"/>
</dbReference>
<organism evidence="3 4">
    <name type="scientific">Allobranchiibius huperziae</name>
    <dbReference type="NCBI Taxonomy" id="1874116"/>
    <lineage>
        <taxon>Bacteria</taxon>
        <taxon>Bacillati</taxon>
        <taxon>Actinomycetota</taxon>
        <taxon>Actinomycetes</taxon>
        <taxon>Micrococcales</taxon>
        <taxon>Dermacoccaceae</taxon>
        <taxon>Allobranchiibius</taxon>
    </lineage>
</organism>
<proteinExistence type="predicted"/>
<protein>
    <submittedName>
        <fullName evidence="3">Peptidoglycan glycosyltransferase</fullName>
        <ecNumber evidence="3">2.4.1.129</ecNumber>
    </submittedName>
</protein>
<feature type="domain" description="Penicillin-binding protein transpeptidase" evidence="1">
    <location>
        <begin position="155"/>
        <end position="478"/>
    </location>
</feature>
<dbReference type="InterPro" id="IPR001460">
    <property type="entry name" value="PCN-bd_Tpept"/>
</dbReference>
<feature type="domain" description="Penicillin binding protein A dimerisation" evidence="2">
    <location>
        <begin position="52"/>
        <end position="134"/>
    </location>
</feature>
<keyword evidence="4" id="KW-1185">Reference proteome</keyword>
<dbReference type="Gene3D" id="3.90.1310.10">
    <property type="entry name" value="Penicillin-binding protein 2a (Domain 2)"/>
    <property type="match status" value="1"/>
</dbReference>
<name>A0A853DN20_9MICO</name>
<dbReference type="RefSeq" id="WP_179483436.1">
    <property type="nucleotide sequence ID" value="NZ_JACCFW010000001.1"/>
</dbReference>
<dbReference type="GO" id="GO:0016757">
    <property type="term" value="F:glycosyltransferase activity"/>
    <property type="evidence" value="ECO:0007669"/>
    <property type="project" value="UniProtKB-KW"/>
</dbReference>
<dbReference type="GO" id="GO:0071555">
    <property type="term" value="P:cell wall organization"/>
    <property type="evidence" value="ECO:0007669"/>
    <property type="project" value="TreeGrafter"/>
</dbReference>
<dbReference type="Gene3D" id="3.40.710.10">
    <property type="entry name" value="DD-peptidase/beta-lactamase superfamily"/>
    <property type="match status" value="1"/>
</dbReference>
<dbReference type="SUPFAM" id="SSF56601">
    <property type="entry name" value="beta-lactamase/transpeptidase-like"/>
    <property type="match status" value="1"/>
</dbReference>
<dbReference type="InterPro" id="IPR050515">
    <property type="entry name" value="Beta-lactam/transpept"/>
</dbReference>
<dbReference type="EMBL" id="JACCFW010000001">
    <property type="protein sequence ID" value="NYJ76374.1"/>
    <property type="molecule type" value="Genomic_DNA"/>
</dbReference>
<comment type="caution">
    <text evidence="3">The sequence shown here is derived from an EMBL/GenBank/DDBJ whole genome shotgun (WGS) entry which is preliminary data.</text>
</comment>